<reference evidence="1 2" key="1">
    <citation type="journal article" date="2019" name="Commun. Biol.">
        <title>The bagworm genome reveals a unique fibroin gene that provides high tensile strength.</title>
        <authorList>
            <person name="Kono N."/>
            <person name="Nakamura H."/>
            <person name="Ohtoshi R."/>
            <person name="Tomita M."/>
            <person name="Numata K."/>
            <person name="Arakawa K."/>
        </authorList>
    </citation>
    <scope>NUCLEOTIDE SEQUENCE [LARGE SCALE GENOMIC DNA]</scope>
</reference>
<organism evidence="1 2">
    <name type="scientific">Eumeta variegata</name>
    <name type="common">Bagworm moth</name>
    <name type="synonym">Eumeta japonica</name>
    <dbReference type="NCBI Taxonomy" id="151549"/>
    <lineage>
        <taxon>Eukaryota</taxon>
        <taxon>Metazoa</taxon>
        <taxon>Ecdysozoa</taxon>
        <taxon>Arthropoda</taxon>
        <taxon>Hexapoda</taxon>
        <taxon>Insecta</taxon>
        <taxon>Pterygota</taxon>
        <taxon>Neoptera</taxon>
        <taxon>Endopterygota</taxon>
        <taxon>Lepidoptera</taxon>
        <taxon>Glossata</taxon>
        <taxon>Ditrysia</taxon>
        <taxon>Tineoidea</taxon>
        <taxon>Psychidae</taxon>
        <taxon>Oiketicinae</taxon>
        <taxon>Eumeta</taxon>
    </lineage>
</organism>
<dbReference type="Proteomes" id="UP000299102">
    <property type="component" value="Unassembled WGS sequence"/>
</dbReference>
<evidence type="ECO:0000313" key="1">
    <source>
        <dbReference type="EMBL" id="GBP50481.1"/>
    </source>
</evidence>
<sequence length="72" mass="7845">MYDSIHFSVRGYRLRPVSQAAGAARVAPAYTVVGAEGEPLSRWSSKGLLNYLPRRCANLALSNNALPLRGRT</sequence>
<protein>
    <submittedName>
        <fullName evidence="1">Uncharacterized protein</fullName>
    </submittedName>
</protein>
<dbReference type="AlphaFoldDB" id="A0A4C1WH36"/>
<comment type="caution">
    <text evidence="1">The sequence shown here is derived from an EMBL/GenBank/DDBJ whole genome shotgun (WGS) entry which is preliminary data.</text>
</comment>
<gene>
    <name evidence="1" type="ORF">EVAR_96718_1</name>
</gene>
<evidence type="ECO:0000313" key="2">
    <source>
        <dbReference type="Proteomes" id="UP000299102"/>
    </source>
</evidence>
<accession>A0A4C1WH36</accession>
<name>A0A4C1WH36_EUMVA</name>
<dbReference type="EMBL" id="BGZK01000566">
    <property type="protein sequence ID" value="GBP50481.1"/>
    <property type="molecule type" value="Genomic_DNA"/>
</dbReference>
<keyword evidence="2" id="KW-1185">Reference proteome</keyword>
<proteinExistence type="predicted"/>